<name>A0A821TKY9_9NEOP</name>
<evidence type="ECO:0000256" key="2">
    <source>
        <dbReference type="SAM" id="SignalP"/>
    </source>
</evidence>
<dbReference type="OrthoDB" id="64893at2759"/>
<evidence type="ECO:0000313" key="4">
    <source>
        <dbReference type="EMBL" id="CAF4878290.1"/>
    </source>
</evidence>
<reference evidence="4" key="1">
    <citation type="submission" date="2021-02" db="EMBL/GenBank/DDBJ databases">
        <authorList>
            <person name="Steward A R."/>
        </authorList>
    </citation>
    <scope>NUCLEOTIDE SEQUENCE</scope>
</reference>
<dbReference type="AlphaFoldDB" id="A0A821TKY9"/>
<evidence type="ECO:0000313" key="5">
    <source>
        <dbReference type="Proteomes" id="UP000663880"/>
    </source>
</evidence>
<comment type="caution">
    <text evidence="4">The sequence shown here is derived from an EMBL/GenBank/DDBJ whole genome shotgun (WGS) entry which is preliminary data.</text>
</comment>
<dbReference type="Pfam" id="PF03067">
    <property type="entry name" value="LPMO_10"/>
    <property type="match status" value="1"/>
</dbReference>
<feature type="compositionally biased region" description="Basic residues" evidence="1">
    <location>
        <begin position="239"/>
        <end position="264"/>
    </location>
</feature>
<feature type="domain" description="Chitin-binding type-4" evidence="3">
    <location>
        <begin position="18"/>
        <end position="201"/>
    </location>
</feature>
<feature type="chain" id="PRO_5032582421" description="Chitin-binding type-4 domain-containing protein" evidence="2">
    <location>
        <begin position="18"/>
        <end position="275"/>
    </location>
</feature>
<organism evidence="4 5">
    <name type="scientific">Pieris macdunnoughi</name>
    <dbReference type="NCBI Taxonomy" id="345717"/>
    <lineage>
        <taxon>Eukaryota</taxon>
        <taxon>Metazoa</taxon>
        <taxon>Ecdysozoa</taxon>
        <taxon>Arthropoda</taxon>
        <taxon>Hexapoda</taxon>
        <taxon>Insecta</taxon>
        <taxon>Pterygota</taxon>
        <taxon>Neoptera</taxon>
        <taxon>Endopterygota</taxon>
        <taxon>Lepidoptera</taxon>
        <taxon>Glossata</taxon>
        <taxon>Ditrysia</taxon>
        <taxon>Papilionoidea</taxon>
        <taxon>Pieridae</taxon>
        <taxon>Pierinae</taxon>
        <taxon>Pieris</taxon>
    </lineage>
</organism>
<keyword evidence="2" id="KW-0732">Signal</keyword>
<gene>
    <name evidence="4" type="ORF">PMACD_LOCUS9374</name>
</gene>
<dbReference type="InterPro" id="IPR004302">
    <property type="entry name" value="Cellulose/chitin-bd_N"/>
</dbReference>
<dbReference type="Proteomes" id="UP000663880">
    <property type="component" value="Unassembled WGS sequence"/>
</dbReference>
<evidence type="ECO:0000259" key="3">
    <source>
        <dbReference type="Pfam" id="PF03067"/>
    </source>
</evidence>
<dbReference type="EMBL" id="CAJOBZ010000026">
    <property type="protein sequence ID" value="CAF4878290.1"/>
    <property type="molecule type" value="Genomic_DNA"/>
</dbReference>
<feature type="signal peptide" evidence="2">
    <location>
        <begin position="1"/>
        <end position="17"/>
    </location>
</feature>
<feature type="region of interest" description="Disordered" evidence="1">
    <location>
        <begin position="235"/>
        <end position="275"/>
    </location>
</feature>
<sequence>MFWRTVLLGAFVTSVSGHGRVLQPPGRASMWRMGFSSPPDYDDDGLNCGGFDRQYRTNRGKCGVCGDAYDMRPPRTHELGGTYGKGTVVGTYRSGQILEVTVEITAFHKGYWYFKICPDPKRETQRCFDKYPLHLEDGGVRYYPPKGGTHRMRYRLPNGLSCDHCVLQWRYVAGNNWGRCDNGTESVGCGNQETFGACSDISISPFRYVDAESIPLDIKSAEGLFKLLQKANVAPYTTKPKKKPNKKKSRRQPRKGNKRKRKKAKSMDSWISNWL</sequence>
<accession>A0A821TKY9</accession>
<protein>
    <recommendedName>
        <fullName evidence="3">Chitin-binding type-4 domain-containing protein</fullName>
    </recommendedName>
</protein>
<proteinExistence type="predicted"/>
<keyword evidence="5" id="KW-1185">Reference proteome</keyword>
<evidence type="ECO:0000256" key="1">
    <source>
        <dbReference type="SAM" id="MobiDB-lite"/>
    </source>
</evidence>